<feature type="domain" description="ABC transporter" evidence="7">
    <location>
        <begin position="10"/>
        <end position="246"/>
    </location>
</feature>
<name>A0ABQ6CHH4_9HYPH</name>
<dbReference type="CDD" id="cd03215">
    <property type="entry name" value="ABC_Carb_Monos_II"/>
    <property type="match status" value="1"/>
</dbReference>
<protein>
    <submittedName>
        <fullName evidence="8">Ribose import ATP-binding protein RbsA</fullName>
    </submittedName>
</protein>
<evidence type="ECO:0000313" key="9">
    <source>
        <dbReference type="Proteomes" id="UP001156882"/>
    </source>
</evidence>
<dbReference type="InterPro" id="IPR027417">
    <property type="entry name" value="P-loop_NTPase"/>
</dbReference>
<gene>
    <name evidence="8" type="primary">rbsA_5</name>
    <name evidence="8" type="ORF">GCM10007874_26830</name>
</gene>
<dbReference type="RefSeq" id="WP_284312666.1">
    <property type="nucleotide sequence ID" value="NZ_BSPC01000024.1"/>
</dbReference>
<keyword evidence="3" id="KW-0762">Sugar transport</keyword>
<dbReference type="PANTHER" id="PTHR43790:SF9">
    <property type="entry name" value="GALACTOFURANOSE TRANSPORTER ATP-BINDING PROTEIN YTFR"/>
    <property type="match status" value="1"/>
</dbReference>
<evidence type="ECO:0000259" key="7">
    <source>
        <dbReference type="PROSITE" id="PS50893"/>
    </source>
</evidence>
<evidence type="ECO:0000256" key="3">
    <source>
        <dbReference type="ARBA" id="ARBA00022597"/>
    </source>
</evidence>
<evidence type="ECO:0000256" key="4">
    <source>
        <dbReference type="ARBA" id="ARBA00022737"/>
    </source>
</evidence>
<dbReference type="SUPFAM" id="SSF52540">
    <property type="entry name" value="P-loop containing nucleoside triphosphate hydrolases"/>
    <property type="match status" value="2"/>
</dbReference>
<keyword evidence="9" id="KW-1185">Reference proteome</keyword>
<dbReference type="InterPro" id="IPR003439">
    <property type="entry name" value="ABC_transporter-like_ATP-bd"/>
</dbReference>
<dbReference type="SMART" id="SM00382">
    <property type="entry name" value="AAA"/>
    <property type="match status" value="2"/>
</dbReference>
<evidence type="ECO:0000313" key="8">
    <source>
        <dbReference type="EMBL" id="GLS19666.1"/>
    </source>
</evidence>
<dbReference type="Proteomes" id="UP001156882">
    <property type="component" value="Unassembled WGS sequence"/>
</dbReference>
<dbReference type="InterPro" id="IPR017871">
    <property type="entry name" value="ABC_transporter-like_CS"/>
</dbReference>
<evidence type="ECO:0000256" key="2">
    <source>
        <dbReference type="ARBA" id="ARBA00022448"/>
    </source>
</evidence>
<accession>A0ABQ6CHH4</accession>
<proteinExistence type="inferred from homology"/>
<dbReference type="InterPro" id="IPR003593">
    <property type="entry name" value="AAA+_ATPase"/>
</dbReference>
<keyword evidence="5" id="KW-0547">Nucleotide-binding</keyword>
<dbReference type="PROSITE" id="PS00211">
    <property type="entry name" value="ABC_TRANSPORTER_1"/>
    <property type="match status" value="1"/>
</dbReference>
<comment type="caution">
    <text evidence="8">The sequence shown here is derived from an EMBL/GenBank/DDBJ whole genome shotgun (WGS) entry which is preliminary data.</text>
</comment>
<dbReference type="GO" id="GO:0005524">
    <property type="term" value="F:ATP binding"/>
    <property type="evidence" value="ECO:0007669"/>
    <property type="project" value="UniProtKB-KW"/>
</dbReference>
<dbReference type="EMBL" id="BSPC01000024">
    <property type="protein sequence ID" value="GLS19666.1"/>
    <property type="molecule type" value="Genomic_DNA"/>
</dbReference>
<feature type="domain" description="ABC transporter" evidence="7">
    <location>
        <begin position="257"/>
        <end position="498"/>
    </location>
</feature>
<comment type="similarity">
    <text evidence="1">Belongs to the ABC transporter superfamily.</text>
</comment>
<keyword evidence="2" id="KW-0813">Transport</keyword>
<evidence type="ECO:0000256" key="1">
    <source>
        <dbReference type="ARBA" id="ARBA00005417"/>
    </source>
</evidence>
<dbReference type="InterPro" id="IPR050107">
    <property type="entry name" value="ABC_carbohydrate_import_ATPase"/>
</dbReference>
<evidence type="ECO:0000256" key="5">
    <source>
        <dbReference type="ARBA" id="ARBA00022741"/>
    </source>
</evidence>
<dbReference type="CDD" id="cd03216">
    <property type="entry name" value="ABC_Carb_Monos_I"/>
    <property type="match status" value="1"/>
</dbReference>
<dbReference type="PANTHER" id="PTHR43790">
    <property type="entry name" value="CARBOHYDRATE TRANSPORT ATP-BINDING PROTEIN MG119-RELATED"/>
    <property type="match status" value="1"/>
</dbReference>
<reference evidence="9" key="1">
    <citation type="journal article" date="2019" name="Int. J. Syst. Evol. Microbiol.">
        <title>The Global Catalogue of Microorganisms (GCM) 10K type strain sequencing project: providing services to taxonomists for standard genome sequencing and annotation.</title>
        <authorList>
            <consortium name="The Broad Institute Genomics Platform"/>
            <consortium name="The Broad Institute Genome Sequencing Center for Infectious Disease"/>
            <person name="Wu L."/>
            <person name="Ma J."/>
        </authorList>
    </citation>
    <scope>NUCLEOTIDE SEQUENCE [LARGE SCALE GENOMIC DNA]</scope>
    <source>
        <strain evidence="9">NBRC 101365</strain>
    </source>
</reference>
<keyword evidence="6 8" id="KW-0067">ATP-binding</keyword>
<sequence length="511" mass="54593">MNGAPGAALLSARNISKQFGEFRALSDVSIEVKAGEVHGLLGANGAGKSTLIGVLSGAIRPESGSVTIAGREIAPGSLSAARQAGLSVVHQELMLFPDRTAEENIFAGVLPAAPFSFVNMRARRRKVEATLERVGAVIDLRRRVDELPLSHRQLVEIARALCSGGRVLVLDEPTSALSLPEAEGLFSAIRSIVADDATVVFVSHRLDEVFAITDGITVLRDGRVAGSWRTAEVDIPAITRAMVGEAAEALRPVRRVVPPGKVVMAVNGSSAALPPIDLSLRAGEIVGLVGLEGSGVSTVLEILGGVERIEGQIEVEGVPVRFRHPGHAISHGVVYMPPDRKKSGLWLDRSTAFNLNTASVFRMPAFQWLNRARMEREASARMAEVGVRISALREFAGRLSGGNQQRLLLGRCLDLRPKILLLSDFTRGVDVKAKAAIHQLVRELADDSIAICLTSSDLEELLDIADRIICMRSGRMIADLPSSSLDKHTLLTLASIASDDQSLSGSNRVPQ</sequence>
<evidence type="ECO:0000256" key="6">
    <source>
        <dbReference type="ARBA" id="ARBA00022840"/>
    </source>
</evidence>
<dbReference type="PROSITE" id="PS50893">
    <property type="entry name" value="ABC_TRANSPORTER_2"/>
    <property type="match status" value="2"/>
</dbReference>
<organism evidence="8 9">
    <name type="scientific">Labrys miyagiensis</name>
    <dbReference type="NCBI Taxonomy" id="346912"/>
    <lineage>
        <taxon>Bacteria</taxon>
        <taxon>Pseudomonadati</taxon>
        <taxon>Pseudomonadota</taxon>
        <taxon>Alphaproteobacteria</taxon>
        <taxon>Hyphomicrobiales</taxon>
        <taxon>Xanthobacteraceae</taxon>
        <taxon>Labrys</taxon>
    </lineage>
</organism>
<dbReference type="Gene3D" id="3.40.50.300">
    <property type="entry name" value="P-loop containing nucleotide triphosphate hydrolases"/>
    <property type="match status" value="2"/>
</dbReference>
<keyword evidence="4" id="KW-0677">Repeat</keyword>
<dbReference type="Pfam" id="PF00005">
    <property type="entry name" value="ABC_tran"/>
    <property type="match status" value="2"/>
</dbReference>